<dbReference type="PIRSF" id="PIRSF007487">
    <property type="entry name" value="Competence-induced_CoiA_bac"/>
    <property type="match status" value="1"/>
</dbReference>
<dbReference type="EMBL" id="CP035485">
    <property type="protein sequence ID" value="QDI90882.1"/>
    <property type="molecule type" value="Genomic_DNA"/>
</dbReference>
<dbReference type="InterPro" id="IPR057252">
    <property type="entry name" value="CoiA_C"/>
</dbReference>
<gene>
    <name evidence="4" type="ORF">EPH95_06570</name>
</gene>
<dbReference type="AlphaFoldDB" id="A0A514LGA3"/>
<evidence type="ECO:0000259" key="2">
    <source>
        <dbReference type="Pfam" id="PF25164"/>
    </source>
</evidence>
<dbReference type="Proteomes" id="UP000319756">
    <property type="component" value="Chromosome"/>
</dbReference>
<organism evidence="4 5">
    <name type="scientific">Salicibibacter halophilus</name>
    <dbReference type="NCBI Taxonomy" id="2502791"/>
    <lineage>
        <taxon>Bacteria</taxon>
        <taxon>Bacillati</taxon>
        <taxon>Bacillota</taxon>
        <taxon>Bacilli</taxon>
        <taxon>Bacillales</taxon>
        <taxon>Bacillaceae</taxon>
        <taxon>Salicibibacter</taxon>
    </lineage>
</organism>
<feature type="domain" description="Competence protein CoiA-like N-terminal" evidence="2">
    <location>
        <begin position="21"/>
        <end position="60"/>
    </location>
</feature>
<feature type="domain" description="Competence protein CoiA C-terminal" evidence="3">
    <location>
        <begin position="261"/>
        <end position="373"/>
    </location>
</feature>
<dbReference type="KEGG" id="sale:EPH95_06570"/>
<evidence type="ECO:0000313" key="4">
    <source>
        <dbReference type="EMBL" id="QDI90882.1"/>
    </source>
</evidence>
<reference evidence="5" key="1">
    <citation type="submission" date="2019-01" db="EMBL/GenBank/DDBJ databases">
        <title>Genomic analysis of Salicibibacter sp. NKC3-5.</title>
        <authorList>
            <person name="Oh Y.J."/>
        </authorList>
    </citation>
    <scope>NUCLEOTIDE SEQUENCE [LARGE SCALE GENOMIC DNA]</scope>
    <source>
        <strain evidence="5">NKC3-5</strain>
    </source>
</reference>
<dbReference type="InterPro" id="IPR057253">
    <property type="entry name" value="CoiA-like_N"/>
</dbReference>
<evidence type="ECO:0000259" key="3">
    <source>
        <dbReference type="Pfam" id="PF25166"/>
    </source>
</evidence>
<proteinExistence type="predicted"/>
<dbReference type="Pfam" id="PF06054">
    <property type="entry name" value="CoiA_nuc"/>
    <property type="match status" value="1"/>
</dbReference>
<name>A0A514LGA3_9BACI</name>
<keyword evidence="5" id="KW-1185">Reference proteome</keyword>
<evidence type="ECO:0008006" key="6">
    <source>
        <dbReference type="Google" id="ProtNLM"/>
    </source>
</evidence>
<evidence type="ECO:0000313" key="5">
    <source>
        <dbReference type="Proteomes" id="UP000319756"/>
    </source>
</evidence>
<dbReference type="InterPro" id="IPR010330">
    <property type="entry name" value="CoiA_nuc"/>
</dbReference>
<accession>A0A514LGA3</accession>
<dbReference type="RefSeq" id="WP_142088407.1">
    <property type="nucleotide sequence ID" value="NZ_CP035485.1"/>
</dbReference>
<dbReference type="Pfam" id="PF25164">
    <property type="entry name" value="CoiA_N"/>
    <property type="match status" value="1"/>
</dbReference>
<sequence>MFTATSSSGRTVSLLNDADRECMETNATWYCPFCKECLQLKTGKKRRAHFAHRPNTACPSSNPESERHLEGKALLFQWLKAQGTDVHVEVFLPKSNQRADLLVKNENERIALEYQCSPIAREHIRRRTALFHSIGVQVLWVMPFEHLRRKGNIVYLKEWQWEAAYLGRLSEAPDTDLQRMPALFFFQAPSILWTAHINGYLSPRKAHARFVAHRLPQAELERVRTPATVQGSTQRNALLAYKKENRYGKRPSSTPFSMIVQAQLLRDKIPIHLHPAEAGWFLPEQTWVSEAPVLWQSWLLLKIISQFKRQSFISLQTLETEKQWLSTHLQLPVTRVQILINAYLRLLVRLQVLKIHADDTFTLMQTPNVPQSADAGFKMDQHYATRLCAVNNAIAPSGFLPL</sequence>
<feature type="domain" description="Competence protein CoiA nuclease-like" evidence="1">
    <location>
        <begin position="64"/>
        <end position="166"/>
    </location>
</feature>
<dbReference type="InterPro" id="IPR021176">
    <property type="entry name" value="Competence-induced_CoiA"/>
</dbReference>
<dbReference type="Pfam" id="PF25166">
    <property type="entry name" value="CoiA_C"/>
    <property type="match status" value="1"/>
</dbReference>
<evidence type="ECO:0000259" key="1">
    <source>
        <dbReference type="Pfam" id="PF06054"/>
    </source>
</evidence>
<dbReference type="OrthoDB" id="3784230at2"/>
<protein>
    <recommendedName>
        <fullName evidence="6">Competence protein CoiA</fullName>
    </recommendedName>
</protein>